<dbReference type="GO" id="GO:0000250">
    <property type="term" value="F:lanosterol synthase activity"/>
    <property type="evidence" value="ECO:0007669"/>
    <property type="project" value="UniProtKB-ARBA"/>
</dbReference>
<evidence type="ECO:0000256" key="4">
    <source>
        <dbReference type="ARBA" id="ARBA00022955"/>
    </source>
</evidence>
<dbReference type="Pfam" id="PF13243">
    <property type="entry name" value="SQHop_cyclase_C"/>
    <property type="match status" value="1"/>
</dbReference>
<evidence type="ECO:0000256" key="1">
    <source>
        <dbReference type="ARBA" id="ARBA00009755"/>
    </source>
</evidence>
<proteinExistence type="inferred from homology"/>
<name>A0A167T722_9AGAM</name>
<dbReference type="FunFam" id="1.50.10.20:FF:000003">
    <property type="entry name" value="Terpene cyclase/mutase family member"/>
    <property type="match status" value="1"/>
</dbReference>
<evidence type="ECO:0000256" key="5">
    <source>
        <dbReference type="ARBA" id="ARBA00023098"/>
    </source>
</evidence>
<keyword evidence="3" id="KW-0677">Repeat</keyword>
<keyword evidence="5" id="KW-0443">Lipid metabolism</keyword>
<dbReference type="NCBIfam" id="TIGR01787">
    <property type="entry name" value="squalene_cyclas"/>
    <property type="match status" value="1"/>
</dbReference>
<evidence type="ECO:0000313" key="9">
    <source>
        <dbReference type="Proteomes" id="UP000076532"/>
    </source>
</evidence>
<dbReference type="InterPro" id="IPR008930">
    <property type="entry name" value="Terpenoid_cyclase/PrenylTrfase"/>
</dbReference>
<comment type="similarity">
    <text evidence="1">Belongs to the terpene cyclase/mutase family.</text>
</comment>
<evidence type="ECO:0000256" key="6">
    <source>
        <dbReference type="ARBA" id="ARBA00023235"/>
    </source>
</evidence>
<accession>A0A167T722</accession>
<dbReference type="PANTHER" id="PTHR11764:SF20">
    <property type="entry name" value="LANOSTEROL SYNTHASE"/>
    <property type="match status" value="1"/>
</dbReference>
<dbReference type="GO" id="GO:0005811">
    <property type="term" value="C:lipid droplet"/>
    <property type="evidence" value="ECO:0007669"/>
    <property type="project" value="InterPro"/>
</dbReference>
<evidence type="ECO:0000256" key="3">
    <source>
        <dbReference type="ARBA" id="ARBA00022737"/>
    </source>
</evidence>
<dbReference type="InterPro" id="IPR018333">
    <property type="entry name" value="Squalene_cyclase"/>
</dbReference>
<evidence type="ECO:0000259" key="7">
    <source>
        <dbReference type="Pfam" id="PF13243"/>
    </source>
</evidence>
<keyword evidence="6" id="KW-0413">Isomerase</keyword>
<keyword evidence="2" id="KW-0444">Lipid biosynthesis</keyword>
<dbReference type="STRING" id="436010.A0A167T722"/>
<evidence type="ECO:0000313" key="8">
    <source>
        <dbReference type="EMBL" id="KZP02629.1"/>
    </source>
</evidence>
<dbReference type="OrthoDB" id="21502at2759"/>
<organism evidence="8 9">
    <name type="scientific">Athelia psychrophila</name>
    <dbReference type="NCBI Taxonomy" id="1759441"/>
    <lineage>
        <taxon>Eukaryota</taxon>
        <taxon>Fungi</taxon>
        <taxon>Dikarya</taxon>
        <taxon>Basidiomycota</taxon>
        <taxon>Agaricomycotina</taxon>
        <taxon>Agaricomycetes</taxon>
        <taxon>Agaricomycetidae</taxon>
        <taxon>Atheliales</taxon>
        <taxon>Atheliaceae</taxon>
        <taxon>Athelia</taxon>
    </lineage>
</organism>
<dbReference type="InterPro" id="IPR032696">
    <property type="entry name" value="SQ_cyclase_C"/>
</dbReference>
<dbReference type="SUPFAM" id="SSF48239">
    <property type="entry name" value="Terpenoid cyclases/Protein prenyltransferases"/>
    <property type="match status" value="1"/>
</dbReference>
<dbReference type="EMBL" id="KV418411">
    <property type="protein sequence ID" value="KZP02629.1"/>
    <property type="molecule type" value="Genomic_DNA"/>
</dbReference>
<reference evidence="8 9" key="1">
    <citation type="journal article" date="2016" name="Mol. Biol. Evol.">
        <title>Comparative Genomics of Early-Diverging Mushroom-Forming Fungi Provides Insights into the Origins of Lignocellulose Decay Capabilities.</title>
        <authorList>
            <person name="Nagy L.G."/>
            <person name="Riley R."/>
            <person name="Tritt A."/>
            <person name="Adam C."/>
            <person name="Daum C."/>
            <person name="Floudas D."/>
            <person name="Sun H."/>
            <person name="Yadav J.S."/>
            <person name="Pangilinan J."/>
            <person name="Larsson K.H."/>
            <person name="Matsuura K."/>
            <person name="Barry K."/>
            <person name="Labutti K."/>
            <person name="Kuo R."/>
            <person name="Ohm R.A."/>
            <person name="Bhattacharya S.S."/>
            <person name="Shirouzu T."/>
            <person name="Yoshinaga Y."/>
            <person name="Martin F.M."/>
            <person name="Grigoriev I.V."/>
            <person name="Hibbett D.S."/>
        </authorList>
    </citation>
    <scope>NUCLEOTIDE SEQUENCE [LARGE SCALE GENOMIC DNA]</scope>
    <source>
        <strain evidence="8 9">CBS 109695</strain>
    </source>
</reference>
<evidence type="ECO:0000256" key="2">
    <source>
        <dbReference type="ARBA" id="ARBA00022516"/>
    </source>
</evidence>
<dbReference type="GO" id="GO:0016104">
    <property type="term" value="P:triterpenoid biosynthetic process"/>
    <property type="evidence" value="ECO:0007669"/>
    <property type="project" value="InterPro"/>
</dbReference>
<dbReference type="Proteomes" id="UP000076532">
    <property type="component" value="Unassembled WGS sequence"/>
</dbReference>
<dbReference type="GO" id="GO:0006696">
    <property type="term" value="P:ergosterol biosynthetic process"/>
    <property type="evidence" value="ECO:0007669"/>
    <property type="project" value="TreeGrafter"/>
</dbReference>
<keyword evidence="4" id="KW-0752">Steroid biosynthesis</keyword>
<sequence>LVKALDWLEKCQMTENPKHYETSYRHRTKGAWPFSTKEQGYAVSDCTGEGLKAVLYIQDQLESTPKLVSQERMRDAVDCMLTMQNPNGGFASYELIRGPGWLEWLNPAEVFGDIMIEYNYPECTTSVITALSIFRRHYPDYRTADIERTIRGAIVYLHSAQKPNGGWVGSWGICFTYATQFALESLSLVGEFYNNSQHSSRACDFLIKKQRADGGWGESYKSCEMSAWIEHADTQIVQTCWAAMALMYARYPDPEPVRKAVHLVMSRQLPDGSWPQEAIEGVFNKNCAISYPNFKFAFPIWMLGKAHAYLAEFEAKGNGVKSIANGHQ</sequence>
<protein>
    <submittedName>
        <fullName evidence="8">Terpenoid cyclases/Protein prenyltransferase</fullName>
    </submittedName>
</protein>
<dbReference type="Gene3D" id="1.50.10.20">
    <property type="match status" value="1"/>
</dbReference>
<dbReference type="PANTHER" id="PTHR11764">
    <property type="entry name" value="TERPENE CYCLASE/MUTASE FAMILY MEMBER"/>
    <property type="match status" value="1"/>
</dbReference>
<feature type="non-terminal residue" evidence="8">
    <location>
        <position position="1"/>
    </location>
</feature>
<feature type="domain" description="Squalene cyclase C-terminal" evidence="7">
    <location>
        <begin position="1"/>
        <end position="306"/>
    </location>
</feature>
<dbReference type="AlphaFoldDB" id="A0A167T722"/>
<gene>
    <name evidence="8" type="ORF">FIBSPDRAFT_770432</name>
</gene>
<keyword evidence="9" id="KW-1185">Reference proteome</keyword>